<reference evidence="8 9" key="1">
    <citation type="submission" date="2014-04" db="EMBL/GenBank/DDBJ databases">
        <authorList>
            <consortium name="DOE Joint Genome Institute"/>
            <person name="Kuo A."/>
            <person name="Zuccaro A."/>
            <person name="Kohler A."/>
            <person name="Nagy L.G."/>
            <person name="Floudas D."/>
            <person name="Copeland A."/>
            <person name="Barry K.W."/>
            <person name="Cichocki N."/>
            <person name="Veneault-Fourrey C."/>
            <person name="LaButti K."/>
            <person name="Lindquist E.A."/>
            <person name="Lipzen A."/>
            <person name="Lundell T."/>
            <person name="Morin E."/>
            <person name="Murat C."/>
            <person name="Sun H."/>
            <person name="Tunlid A."/>
            <person name="Henrissat B."/>
            <person name="Grigoriev I.V."/>
            <person name="Hibbett D.S."/>
            <person name="Martin F."/>
            <person name="Nordberg H.P."/>
            <person name="Cantor M.N."/>
            <person name="Hua S.X."/>
        </authorList>
    </citation>
    <scope>NUCLEOTIDE SEQUENCE [LARGE SCALE GENOMIC DNA]</scope>
    <source>
        <strain evidence="8 9">MAFF 305830</strain>
    </source>
</reference>
<feature type="transmembrane region" description="Helical" evidence="7">
    <location>
        <begin position="38"/>
        <end position="59"/>
    </location>
</feature>
<dbReference type="PANTHER" id="PTHR21659:SF112">
    <property type="entry name" value="PROTEIN SNA2-RELATED"/>
    <property type="match status" value="1"/>
</dbReference>
<dbReference type="STRING" id="933852.A0A0C3AKB4"/>
<keyword evidence="9" id="KW-1185">Reference proteome</keyword>
<dbReference type="OrthoDB" id="2152119at2759"/>
<dbReference type="PANTHER" id="PTHR21659">
    <property type="entry name" value="HYDROPHOBIC PROTEIN RCI2 LOW TEMPERATURE AND SALT RESPONSIVE PROTEIN LTI6 -RELATED"/>
    <property type="match status" value="1"/>
</dbReference>
<feature type="compositionally biased region" description="Basic and acidic residues" evidence="6">
    <location>
        <begin position="243"/>
        <end position="258"/>
    </location>
</feature>
<sequence>MSSRRPTQRDRNQQTTEYSLNRPNTFTKLDLKPRRYHFYNVVLFIFGTLFPPLAVAARFGLGSDFWLNLLLTICGYIPGHGHNFYIQNIRNNKNHKRTPKWAIRYGLVDDSEIRRKERRSQWAGRYNDRLPNSTLEGRQVEEGQVPDGPSRDPSATDVNANARTEQEGRLWDSTQDEQFYGQKNKGARESGSVSTATGGGRWHYPANFDEAELDSPNGMELDPSASSGKKKGFLGGGKKKKDRWALSEDARKGTRVPDGEYVGESDRKKKKKEGKAKRRKRGESDTDSYVGGRQRSGSASRSEIEEPEDAVGGLYGNTSSRAPQKDPAEQRQEADREIFEHQF</sequence>
<comment type="subcellular location">
    <subcellularLocation>
        <location evidence="1">Membrane</location>
    </subcellularLocation>
</comment>
<dbReference type="Proteomes" id="UP000054097">
    <property type="component" value="Unassembled WGS sequence"/>
</dbReference>
<proteinExistence type="inferred from homology"/>
<evidence type="ECO:0000256" key="6">
    <source>
        <dbReference type="SAM" id="MobiDB-lite"/>
    </source>
</evidence>
<evidence type="ECO:0000313" key="9">
    <source>
        <dbReference type="Proteomes" id="UP000054097"/>
    </source>
</evidence>
<dbReference type="EMBL" id="KN824431">
    <property type="protein sequence ID" value="KIM20474.1"/>
    <property type="molecule type" value="Genomic_DNA"/>
</dbReference>
<evidence type="ECO:0000313" key="8">
    <source>
        <dbReference type="EMBL" id="KIM20474.1"/>
    </source>
</evidence>
<name>A0A0C3AKB4_SERVB</name>
<reference evidence="9" key="2">
    <citation type="submission" date="2015-01" db="EMBL/GenBank/DDBJ databases">
        <title>Evolutionary Origins and Diversification of the Mycorrhizal Mutualists.</title>
        <authorList>
            <consortium name="DOE Joint Genome Institute"/>
            <consortium name="Mycorrhizal Genomics Consortium"/>
            <person name="Kohler A."/>
            <person name="Kuo A."/>
            <person name="Nagy L.G."/>
            <person name="Floudas D."/>
            <person name="Copeland A."/>
            <person name="Barry K.W."/>
            <person name="Cichocki N."/>
            <person name="Veneault-Fourrey C."/>
            <person name="LaButti K."/>
            <person name="Lindquist E.A."/>
            <person name="Lipzen A."/>
            <person name="Lundell T."/>
            <person name="Morin E."/>
            <person name="Murat C."/>
            <person name="Riley R."/>
            <person name="Ohm R."/>
            <person name="Sun H."/>
            <person name="Tunlid A."/>
            <person name="Henrissat B."/>
            <person name="Grigoriev I.V."/>
            <person name="Hibbett D.S."/>
            <person name="Martin F."/>
        </authorList>
    </citation>
    <scope>NUCLEOTIDE SEQUENCE [LARGE SCALE GENOMIC DNA]</scope>
    <source>
        <strain evidence="9">MAFF 305830</strain>
    </source>
</reference>
<dbReference type="Pfam" id="PF01679">
    <property type="entry name" value="Pmp3"/>
    <property type="match status" value="1"/>
</dbReference>
<organism evidence="8 9">
    <name type="scientific">Serendipita vermifera MAFF 305830</name>
    <dbReference type="NCBI Taxonomy" id="933852"/>
    <lineage>
        <taxon>Eukaryota</taxon>
        <taxon>Fungi</taxon>
        <taxon>Dikarya</taxon>
        <taxon>Basidiomycota</taxon>
        <taxon>Agaricomycotina</taxon>
        <taxon>Agaricomycetes</taxon>
        <taxon>Sebacinales</taxon>
        <taxon>Serendipitaceae</taxon>
        <taxon>Serendipita</taxon>
    </lineage>
</organism>
<feature type="transmembrane region" description="Helical" evidence="7">
    <location>
        <begin position="65"/>
        <end position="86"/>
    </location>
</feature>
<comment type="similarity">
    <text evidence="2">Belongs to the UPF0057 (PMP3) family.</text>
</comment>
<evidence type="ECO:0000256" key="2">
    <source>
        <dbReference type="ARBA" id="ARBA00009530"/>
    </source>
</evidence>
<dbReference type="GO" id="GO:0016020">
    <property type="term" value="C:membrane"/>
    <property type="evidence" value="ECO:0007669"/>
    <property type="project" value="UniProtKB-SubCell"/>
</dbReference>
<evidence type="ECO:0000256" key="3">
    <source>
        <dbReference type="ARBA" id="ARBA00022692"/>
    </source>
</evidence>
<keyword evidence="3 7" id="KW-0812">Transmembrane</keyword>
<evidence type="ECO:0000256" key="4">
    <source>
        <dbReference type="ARBA" id="ARBA00022989"/>
    </source>
</evidence>
<dbReference type="HOGENOM" id="CLU_049365_0_0_1"/>
<protein>
    <submittedName>
        <fullName evidence="8">Uncharacterized protein</fullName>
    </submittedName>
</protein>
<feature type="region of interest" description="Disordered" evidence="6">
    <location>
        <begin position="124"/>
        <end position="343"/>
    </location>
</feature>
<keyword evidence="5 7" id="KW-0472">Membrane</keyword>
<dbReference type="AlphaFoldDB" id="A0A0C3AKB4"/>
<gene>
    <name evidence="8" type="ORF">M408DRAFT_333963</name>
</gene>
<feature type="compositionally biased region" description="Basic residues" evidence="6">
    <location>
        <begin position="228"/>
        <end position="242"/>
    </location>
</feature>
<dbReference type="InterPro" id="IPR000612">
    <property type="entry name" value="PMP3"/>
</dbReference>
<keyword evidence="4 7" id="KW-1133">Transmembrane helix</keyword>
<feature type="compositionally biased region" description="Basic residues" evidence="6">
    <location>
        <begin position="268"/>
        <end position="281"/>
    </location>
</feature>
<feature type="compositionally biased region" description="Basic and acidic residues" evidence="6">
    <location>
        <begin position="323"/>
        <end position="343"/>
    </location>
</feature>
<evidence type="ECO:0000256" key="5">
    <source>
        <dbReference type="ARBA" id="ARBA00023136"/>
    </source>
</evidence>
<evidence type="ECO:0000256" key="7">
    <source>
        <dbReference type="SAM" id="Phobius"/>
    </source>
</evidence>
<evidence type="ECO:0000256" key="1">
    <source>
        <dbReference type="ARBA" id="ARBA00004370"/>
    </source>
</evidence>
<feature type="compositionally biased region" description="Low complexity" evidence="6">
    <location>
        <begin position="291"/>
        <end position="301"/>
    </location>
</feature>
<accession>A0A0C3AKB4</accession>